<name>A0A428ZAE1_KIBAR</name>
<sequence>MPLTSCRLSDVKTTGSVRVTGFVERLDHNATDIWHAWCEPGPVARYKWAGLPSDRRKAWLKTVFKAWAVPDEDRDGGHYEIDGARISDITDFYCAIGEAINGPGCYFGWNLDALTDCLRGRFGVAPPFTLTWHASAESRKRIARFDTIMEIFAEADVQVDLR</sequence>
<comment type="similarity">
    <text evidence="1">Belongs to the barstar family.</text>
</comment>
<evidence type="ECO:0000313" key="4">
    <source>
        <dbReference type="Proteomes" id="UP000287547"/>
    </source>
</evidence>
<proteinExistence type="inferred from homology"/>
<feature type="domain" description="Barstar (barnase inhibitor)" evidence="2">
    <location>
        <begin position="80"/>
        <end position="157"/>
    </location>
</feature>
<comment type="caution">
    <text evidence="3">The sequence shown here is derived from an EMBL/GenBank/DDBJ whole genome shotgun (WGS) entry which is preliminary data.</text>
</comment>
<dbReference type="InterPro" id="IPR000468">
    <property type="entry name" value="Barstar"/>
</dbReference>
<dbReference type="AlphaFoldDB" id="A0A428ZAE1"/>
<protein>
    <recommendedName>
        <fullName evidence="2">Barstar (barnase inhibitor) domain-containing protein</fullName>
    </recommendedName>
</protein>
<dbReference type="Pfam" id="PF01337">
    <property type="entry name" value="Barstar"/>
    <property type="match status" value="1"/>
</dbReference>
<evidence type="ECO:0000256" key="1">
    <source>
        <dbReference type="ARBA" id="ARBA00006845"/>
    </source>
</evidence>
<dbReference type="Proteomes" id="UP000287547">
    <property type="component" value="Unassembled WGS sequence"/>
</dbReference>
<dbReference type="InterPro" id="IPR035905">
    <property type="entry name" value="Barstar-like_sf"/>
</dbReference>
<dbReference type="OrthoDB" id="8859549at2"/>
<accession>A0A428ZAE1</accession>
<dbReference type="Gene3D" id="3.30.370.10">
    <property type="entry name" value="Barstar-like"/>
    <property type="match status" value="1"/>
</dbReference>
<evidence type="ECO:0000259" key="2">
    <source>
        <dbReference type="Pfam" id="PF01337"/>
    </source>
</evidence>
<organism evidence="3 4">
    <name type="scientific">Kibdelosporangium aridum</name>
    <dbReference type="NCBI Taxonomy" id="2030"/>
    <lineage>
        <taxon>Bacteria</taxon>
        <taxon>Bacillati</taxon>
        <taxon>Actinomycetota</taxon>
        <taxon>Actinomycetes</taxon>
        <taxon>Pseudonocardiales</taxon>
        <taxon>Pseudonocardiaceae</taxon>
        <taxon>Kibdelosporangium</taxon>
    </lineage>
</organism>
<reference evidence="3 4" key="1">
    <citation type="submission" date="2018-05" db="EMBL/GenBank/DDBJ databases">
        <title>Evolution of GPA BGCs.</title>
        <authorList>
            <person name="Waglechner N."/>
            <person name="Wright G.D."/>
        </authorList>
    </citation>
    <scope>NUCLEOTIDE SEQUENCE [LARGE SCALE GENOMIC DNA]</scope>
    <source>
        <strain evidence="3 4">A82846</strain>
    </source>
</reference>
<dbReference type="SUPFAM" id="SSF52038">
    <property type="entry name" value="Barstar-related"/>
    <property type="match status" value="1"/>
</dbReference>
<evidence type="ECO:0000313" key="3">
    <source>
        <dbReference type="EMBL" id="RSM85047.1"/>
    </source>
</evidence>
<gene>
    <name evidence="3" type="ORF">DMH04_18770</name>
</gene>
<dbReference type="EMBL" id="QHKI01000014">
    <property type="protein sequence ID" value="RSM85047.1"/>
    <property type="molecule type" value="Genomic_DNA"/>
</dbReference>